<dbReference type="InterPro" id="IPR009003">
    <property type="entry name" value="Peptidase_S1_PA"/>
</dbReference>
<comment type="similarity">
    <text evidence="1">Belongs to the peptidase S1C family.</text>
</comment>
<reference evidence="5 6" key="1">
    <citation type="journal article" name="Front. Microbiol.">
        <title>Sugar Metabolism of the First Thermophilic Planctomycete Thermogutta terrifontis: Comparative Genomic and Transcriptomic Approaches.</title>
        <authorList>
            <person name="Elcheninov A.G."/>
            <person name="Menzel P."/>
            <person name="Gudbergsdottir S.R."/>
            <person name="Slesarev A.I."/>
            <person name="Kadnikov V.V."/>
            <person name="Krogh A."/>
            <person name="Bonch-Osmolovskaya E.A."/>
            <person name="Peng X."/>
            <person name="Kublanov I.V."/>
        </authorList>
    </citation>
    <scope>NUCLEOTIDE SEQUENCE [LARGE SCALE GENOMIC DNA]</scope>
    <source>
        <strain evidence="5 6">R1</strain>
    </source>
</reference>
<evidence type="ECO:0000256" key="4">
    <source>
        <dbReference type="SAM" id="MobiDB-lite"/>
    </source>
</evidence>
<dbReference type="PANTHER" id="PTHR43343">
    <property type="entry name" value="PEPTIDASE S12"/>
    <property type="match status" value="1"/>
</dbReference>
<evidence type="ECO:0000256" key="2">
    <source>
        <dbReference type="ARBA" id="ARBA00022670"/>
    </source>
</evidence>
<accession>A0A286RHZ4</accession>
<dbReference type="Pfam" id="PF13365">
    <property type="entry name" value="Trypsin_2"/>
    <property type="match status" value="1"/>
</dbReference>
<keyword evidence="3" id="KW-0378">Hydrolase</keyword>
<dbReference type="InterPro" id="IPR051201">
    <property type="entry name" value="Chloro_Bact_Ser_Proteases"/>
</dbReference>
<dbReference type="PANTHER" id="PTHR43343:SF3">
    <property type="entry name" value="PROTEASE DO-LIKE 8, CHLOROPLASTIC"/>
    <property type="match status" value="1"/>
</dbReference>
<evidence type="ECO:0000256" key="1">
    <source>
        <dbReference type="ARBA" id="ARBA00010541"/>
    </source>
</evidence>
<name>A0A286RHZ4_9BACT</name>
<feature type="region of interest" description="Disordered" evidence="4">
    <location>
        <begin position="197"/>
        <end position="267"/>
    </location>
</feature>
<evidence type="ECO:0000313" key="6">
    <source>
        <dbReference type="Proteomes" id="UP000215086"/>
    </source>
</evidence>
<dbReference type="InterPro" id="IPR043504">
    <property type="entry name" value="Peptidase_S1_PA_chymotrypsin"/>
</dbReference>
<protein>
    <submittedName>
        <fullName evidence="5">HtrA protease/chaperone protein</fullName>
    </submittedName>
</protein>
<dbReference type="EMBL" id="CP018477">
    <property type="protein sequence ID" value="ASV75591.1"/>
    <property type="molecule type" value="Genomic_DNA"/>
</dbReference>
<evidence type="ECO:0000256" key="3">
    <source>
        <dbReference type="ARBA" id="ARBA00022801"/>
    </source>
</evidence>
<dbReference type="GO" id="GO:0004252">
    <property type="term" value="F:serine-type endopeptidase activity"/>
    <property type="evidence" value="ECO:0007669"/>
    <property type="project" value="InterPro"/>
</dbReference>
<keyword evidence="2 5" id="KW-0645">Protease</keyword>
<dbReference type="SUPFAM" id="SSF50494">
    <property type="entry name" value="Trypsin-like serine proteases"/>
    <property type="match status" value="1"/>
</dbReference>
<dbReference type="InterPro" id="IPR001940">
    <property type="entry name" value="Peptidase_S1C"/>
</dbReference>
<evidence type="ECO:0000313" key="5">
    <source>
        <dbReference type="EMBL" id="ASV75591.1"/>
    </source>
</evidence>
<feature type="compositionally biased region" description="Low complexity" evidence="4">
    <location>
        <begin position="212"/>
        <end position="222"/>
    </location>
</feature>
<feature type="compositionally biased region" description="Pro residues" evidence="4">
    <location>
        <begin position="227"/>
        <end position="245"/>
    </location>
</feature>
<keyword evidence="6" id="KW-1185">Reference proteome</keyword>
<proteinExistence type="inferred from homology"/>
<dbReference type="Gene3D" id="2.40.10.10">
    <property type="entry name" value="Trypsin-like serine proteases"/>
    <property type="match status" value="2"/>
</dbReference>
<dbReference type="PRINTS" id="PR00834">
    <property type="entry name" value="PROTEASES2C"/>
</dbReference>
<dbReference type="GO" id="GO:0006508">
    <property type="term" value="P:proteolysis"/>
    <property type="evidence" value="ECO:0007669"/>
    <property type="project" value="UniProtKB-KW"/>
</dbReference>
<organism evidence="5 6">
    <name type="scientific">Thermogutta terrifontis</name>
    <dbReference type="NCBI Taxonomy" id="1331910"/>
    <lineage>
        <taxon>Bacteria</taxon>
        <taxon>Pseudomonadati</taxon>
        <taxon>Planctomycetota</taxon>
        <taxon>Planctomycetia</taxon>
        <taxon>Pirellulales</taxon>
        <taxon>Thermoguttaceae</taxon>
        <taxon>Thermogutta</taxon>
    </lineage>
</organism>
<dbReference type="KEGG" id="ttf:THTE_2989"/>
<sequence length="652" mass="71612">MEQVSSPAPVYGPPQDLLALVDPTVHCMLGNWVREGKSLRSPGQARTTLVFPFDPPQEFRLVIVARRVQGRESLNVTLPVGNSQTMVVLEGYGRLVSGLSLVSGATADHNETTYFGRIFQGDAPVTLEFASAPDYVHVRASQELIIQWQGDASRLSLDQRFWSHIPPRRIALSVYRAETVFVIDRVELLPGPIGARYRPDFARARPGGPGMGRPSRPFGSPPWLSAGPPPSSPPQTQPEETPSPPETAGVRPRSELPGPPITHFDEQPPEEVTQWKDSVGLIEFPLASGTGFVAKEKLIVTNSHVIEGAFVEDLEITFAGAQEGRYRVQKLLYEDPARDLAILYVDCPQKPIPIAFVTELRPGDKVAIISNPSLGNTELILRNAMVAGQVAARVHKKGYDFYQITANVNPGSSGAPLFNWQGEVVGVIAMKATEEGERELGQALRNLDQSFAKIMPGVIRRGMAFSIPGNALVKAIEEAEKELQQPTGRAADLHAERAIFENLAVAGVLYLLKFAANVPDEVRAQEQVVRMRGVPRLAAGKVKLVELMPEDQARKIRSALDASEAREILAFCTKNLDQRLNALKQSPHVDQNRVKLLESLMRTVNTLKRYGESPPTTYQAYSQAALQQSENLKDQVTRLADSFAQLRPAYAD</sequence>
<gene>
    <name evidence="5" type="ORF">THTE_2989</name>
</gene>
<dbReference type="AlphaFoldDB" id="A0A286RHZ4"/>
<dbReference type="Proteomes" id="UP000215086">
    <property type="component" value="Chromosome"/>
</dbReference>